<dbReference type="EMBL" id="CP003703">
    <property type="protein sequence ID" value="AFN65440.1"/>
    <property type="molecule type" value="Genomic_DNA"/>
</dbReference>
<evidence type="ECO:0000256" key="1">
    <source>
        <dbReference type="SAM" id="Phobius"/>
    </source>
</evidence>
<dbReference type="Proteomes" id="UP000009005">
    <property type="component" value="Chromosome"/>
</dbReference>
<evidence type="ECO:0000313" key="3">
    <source>
        <dbReference type="Proteomes" id="UP000009005"/>
    </source>
</evidence>
<dbReference type="HOGENOM" id="CLU_1914793_0_0_14"/>
<protein>
    <submittedName>
        <fullName evidence="2">Uncharacterized protein</fullName>
    </submittedName>
</protein>
<organism evidence="2 3">
    <name type="scientific">Mycoplasma wenyonii (strain Massachusetts)</name>
    <name type="common">Eperythrozoon wenyonii</name>
    <dbReference type="NCBI Taxonomy" id="1197325"/>
    <lineage>
        <taxon>Bacteria</taxon>
        <taxon>Bacillati</taxon>
        <taxon>Mycoplasmatota</taxon>
        <taxon>Mollicutes</taxon>
        <taxon>Mycoplasmataceae</taxon>
        <taxon>Mycoplasma</taxon>
    </lineage>
</organism>
<sequence>MKKTKTYKYLHTDLFFLFFVGFLFFGAAAITQMYDAAATSVETKINWQYRVIRGSWIGSGGVVGLICSYFFFIKVMNRDEDMISQVAIDSASDLHSEGEEINETEGLEVAGESVDGDAEPTEEIFVSPELNI</sequence>
<accession>I6ZJQ6</accession>
<keyword evidence="1" id="KW-0812">Transmembrane</keyword>
<proteinExistence type="predicted"/>
<reference evidence="2 3" key="1">
    <citation type="journal article" date="2012" name="J. Bacteriol.">
        <title>Complete genome sequence of Mycoplasma wenyonii strain Massachusetts.</title>
        <authorList>
            <person name="Dos Santos A.P."/>
            <person name="Guimaraes A.M."/>
            <person name="do Nascimento N.C."/>
            <person name="Sanmiguel P.J."/>
            <person name="Messick J.B."/>
        </authorList>
    </citation>
    <scope>NUCLEOTIDE SEQUENCE [LARGE SCALE GENOMIC DNA]</scope>
    <source>
        <strain evidence="2 3">Massachusetts</strain>
    </source>
</reference>
<evidence type="ECO:0000313" key="2">
    <source>
        <dbReference type="EMBL" id="AFN65440.1"/>
    </source>
</evidence>
<dbReference type="STRING" id="1197325.WEN_03315"/>
<gene>
    <name evidence="2" type="ordered locus">WEN_03315</name>
</gene>
<keyword evidence="3" id="KW-1185">Reference proteome</keyword>
<feature type="transmembrane region" description="Helical" evidence="1">
    <location>
        <begin position="12"/>
        <end position="34"/>
    </location>
</feature>
<feature type="transmembrane region" description="Helical" evidence="1">
    <location>
        <begin position="54"/>
        <end position="73"/>
    </location>
</feature>
<dbReference type="PATRIC" id="fig|1197325.3.peg.716"/>
<keyword evidence="1" id="KW-1133">Transmembrane helix</keyword>
<dbReference type="KEGG" id="mwe:WEN_03315"/>
<name>I6ZJQ6_MYCWM</name>
<keyword evidence="1" id="KW-0472">Membrane</keyword>
<dbReference type="AlphaFoldDB" id="I6ZJQ6"/>